<protein>
    <submittedName>
        <fullName evidence="1">Uncharacterized protein</fullName>
    </submittedName>
</protein>
<evidence type="ECO:0000313" key="1">
    <source>
        <dbReference type="EMBL" id="GME44440.1"/>
    </source>
</evidence>
<accession>A0ACB5SJL4</accession>
<reference evidence="1" key="1">
    <citation type="submission" date="2024-09" db="EMBL/GenBank/DDBJ databases">
        <title>Draft Genome Sequences of Neofusicoccum parvum.</title>
        <authorList>
            <person name="Ashida A."/>
            <person name="Camagna M."/>
            <person name="Tanaka A."/>
            <person name="Takemoto D."/>
        </authorList>
    </citation>
    <scope>NUCLEOTIDE SEQUENCE</scope>
    <source>
        <strain evidence="1">PPO83</strain>
    </source>
</reference>
<comment type="caution">
    <text evidence="1">The sequence shown here is derived from an EMBL/GenBank/DDBJ whole genome shotgun (WGS) entry which is preliminary data.</text>
</comment>
<evidence type="ECO:0000313" key="2">
    <source>
        <dbReference type="Proteomes" id="UP001165186"/>
    </source>
</evidence>
<organism evidence="1 2">
    <name type="scientific">Neofusicoccum parvum</name>
    <dbReference type="NCBI Taxonomy" id="310453"/>
    <lineage>
        <taxon>Eukaryota</taxon>
        <taxon>Fungi</taxon>
        <taxon>Dikarya</taxon>
        <taxon>Ascomycota</taxon>
        <taxon>Pezizomycotina</taxon>
        <taxon>Dothideomycetes</taxon>
        <taxon>Dothideomycetes incertae sedis</taxon>
        <taxon>Botryosphaeriales</taxon>
        <taxon>Botryosphaeriaceae</taxon>
        <taxon>Neofusicoccum</taxon>
    </lineage>
</organism>
<keyword evidence="2" id="KW-1185">Reference proteome</keyword>
<sequence>MVAAYSYNEILVKYRGDHTSTSLSNIWKMWLGKLDINTSGGPIAIGPPVQTTITRPDGSSAKLYVARTWLTILAANAPHTLVSIAYLLINSQLTAMVQLRDWSSLAARRQPLRVSSPAPGSSQISTYRLSLPYKYSLTLLASSTLLNWLLSQSLFFYRYKVFGDDGEEWDFGSPFARWGGGYDGTAGIGYSALGVVCTLVVGAVVFVGSLAVAAQRCEAGLPLGASNSLVISAACHPPKSDQDAGKKLVQWGVVRSDEGGVAHCSLTSNEVEMPVEGKFYL</sequence>
<gene>
    <name evidence="1" type="primary">g1069</name>
    <name evidence="1" type="ORF">NpPPO83_00001069</name>
</gene>
<dbReference type="EMBL" id="BSXG01000114">
    <property type="protein sequence ID" value="GME44440.1"/>
    <property type="molecule type" value="Genomic_DNA"/>
</dbReference>
<dbReference type="Proteomes" id="UP001165186">
    <property type="component" value="Unassembled WGS sequence"/>
</dbReference>
<proteinExistence type="predicted"/>
<name>A0ACB5SJL4_9PEZI</name>